<protein>
    <submittedName>
        <fullName evidence="1">Tick transposon</fullName>
    </submittedName>
</protein>
<name>A0A224Z391_9ACAR</name>
<dbReference type="EMBL" id="GFPF01012479">
    <property type="protein sequence ID" value="MAA23625.1"/>
    <property type="molecule type" value="Transcribed_RNA"/>
</dbReference>
<reference evidence="1" key="1">
    <citation type="journal article" date="2017" name="Parasit. Vectors">
        <title>Sialotranscriptomics of Rhipicephalus zambeziensis reveals intricate expression profiles of secretory proteins and suggests tight temporal transcriptional regulation during blood-feeding.</title>
        <authorList>
            <person name="de Castro M.H."/>
            <person name="de Klerk D."/>
            <person name="Pienaar R."/>
            <person name="Rees D.J.G."/>
            <person name="Mans B.J."/>
        </authorList>
    </citation>
    <scope>NUCLEOTIDE SEQUENCE</scope>
    <source>
        <tissue evidence="1">Salivary glands</tissue>
    </source>
</reference>
<sequence>MATGFPEAFIASVAEYIFRTCKAGWKRGQVPTTVSATTEREKIVVVSYKHRLSHSLKEIGKCAAICLILSPPYKLISPPKSTSPLKQQSCAACSVKHRTRYLQRVCEVVYMIPLSCGAGCVGQMGRCLNDRIREHANNVKNGKDGFLGYHCTSCKCTPLFENTVTLYKHRNDRTRIIVESAKMASERDSCISKPSVALSEKKLSFLGSIGARTE</sequence>
<proteinExistence type="predicted"/>
<dbReference type="AlphaFoldDB" id="A0A224Z391"/>
<evidence type="ECO:0000313" key="1">
    <source>
        <dbReference type="EMBL" id="MAA23625.1"/>
    </source>
</evidence>
<organism evidence="1">
    <name type="scientific">Rhipicephalus zambeziensis</name>
    <dbReference type="NCBI Taxonomy" id="60191"/>
    <lineage>
        <taxon>Eukaryota</taxon>
        <taxon>Metazoa</taxon>
        <taxon>Ecdysozoa</taxon>
        <taxon>Arthropoda</taxon>
        <taxon>Chelicerata</taxon>
        <taxon>Arachnida</taxon>
        <taxon>Acari</taxon>
        <taxon>Parasitiformes</taxon>
        <taxon>Ixodida</taxon>
        <taxon>Ixodoidea</taxon>
        <taxon>Ixodidae</taxon>
        <taxon>Rhipicephalinae</taxon>
        <taxon>Rhipicephalus</taxon>
        <taxon>Rhipicephalus</taxon>
    </lineage>
</organism>
<accession>A0A224Z391</accession>